<proteinExistence type="predicted"/>
<dbReference type="AlphaFoldDB" id="A0A6S7LVF0"/>
<dbReference type="EMBL" id="CACRXK020039655">
    <property type="protein sequence ID" value="CAB4045473.1"/>
    <property type="molecule type" value="Genomic_DNA"/>
</dbReference>
<evidence type="ECO:0000313" key="2">
    <source>
        <dbReference type="Proteomes" id="UP001152795"/>
    </source>
</evidence>
<gene>
    <name evidence="1" type="ORF">PACLA_8A012138</name>
</gene>
<dbReference type="Proteomes" id="UP001152795">
    <property type="component" value="Unassembled WGS sequence"/>
</dbReference>
<keyword evidence="2" id="KW-1185">Reference proteome</keyword>
<sequence>MANDLQYVITLPAADEIMNAHGGEKVEGYTLENIELEYESINNIELTRKVESQYNAGRKLSFEHVILMKKTEWSKDSTIINETINVPRRSMKVIVTLFTNKTKTDSEECLPQHRK</sequence>
<evidence type="ECO:0000313" key="1">
    <source>
        <dbReference type="EMBL" id="CAB4045473.1"/>
    </source>
</evidence>
<name>A0A6S7LVF0_PARCT</name>
<feature type="non-terminal residue" evidence="1">
    <location>
        <position position="115"/>
    </location>
</feature>
<accession>A0A6S7LVF0</accession>
<protein>
    <submittedName>
        <fullName evidence="1">Uncharacterized protein</fullName>
    </submittedName>
</protein>
<comment type="caution">
    <text evidence="1">The sequence shown here is derived from an EMBL/GenBank/DDBJ whole genome shotgun (WGS) entry which is preliminary data.</text>
</comment>
<dbReference type="OrthoDB" id="5989505at2759"/>
<reference evidence="1" key="1">
    <citation type="submission" date="2020-04" db="EMBL/GenBank/DDBJ databases">
        <authorList>
            <person name="Alioto T."/>
            <person name="Alioto T."/>
            <person name="Gomez Garrido J."/>
        </authorList>
    </citation>
    <scope>NUCLEOTIDE SEQUENCE</scope>
    <source>
        <strain evidence="1">A484AB</strain>
    </source>
</reference>
<organism evidence="1 2">
    <name type="scientific">Paramuricea clavata</name>
    <name type="common">Red gorgonian</name>
    <name type="synonym">Violescent sea-whip</name>
    <dbReference type="NCBI Taxonomy" id="317549"/>
    <lineage>
        <taxon>Eukaryota</taxon>
        <taxon>Metazoa</taxon>
        <taxon>Cnidaria</taxon>
        <taxon>Anthozoa</taxon>
        <taxon>Octocorallia</taxon>
        <taxon>Malacalcyonacea</taxon>
        <taxon>Plexauridae</taxon>
        <taxon>Paramuricea</taxon>
    </lineage>
</organism>